<dbReference type="GO" id="GO:0005634">
    <property type="term" value="C:nucleus"/>
    <property type="evidence" value="ECO:0007669"/>
    <property type="project" value="UniProtKB-SubCell"/>
</dbReference>
<dbReference type="InterPro" id="IPR014854">
    <property type="entry name" value="Nse4_C"/>
</dbReference>
<keyword evidence="5 7" id="KW-0234">DNA repair</keyword>
<dbReference type="PANTHER" id="PTHR16140:SF0">
    <property type="entry name" value="NON-STRUCTURAL MAINTENANCE OF CHROMOSOMES ELEMENT 4"/>
    <property type="match status" value="1"/>
</dbReference>
<keyword evidence="6 7" id="KW-0539">Nucleus</keyword>
<dbReference type="Proteomes" id="UP000291404">
    <property type="component" value="Unassembled WGS sequence"/>
</dbReference>
<evidence type="ECO:0000256" key="1">
    <source>
        <dbReference type="ARBA" id="ARBA00004123"/>
    </source>
</evidence>
<dbReference type="Pfam" id="PF08743">
    <property type="entry name" value="Nse4_C"/>
    <property type="match status" value="1"/>
</dbReference>
<evidence type="ECO:0000259" key="8">
    <source>
        <dbReference type="Pfam" id="PF08743"/>
    </source>
</evidence>
<evidence type="ECO:0000256" key="6">
    <source>
        <dbReference type="ARBA" id="ARBA00023242"/>
    </source>
</evidence>
<evidence type="ECO:0000256" key="4">
    <source>
        <dbReference type="ARBA" id="ARBA00023172"/>
    </source>
</evidence>
<name>A0A4Q9LH30_9MICR</name>
<dbReference type="AlphaFoldDB" id="A0A4Q9LH30"/>
<dbReference type="EMBL" id="PITI01000480">
    <property type="protein sequence ID" value="TBU06270.1"/>
    <property type="molecule type" value="Genomic_DNA"/>
</dbReference>
<comment type="similarity">
    <text evidence="2 7">Belongs to the NSE4 family.</text>
</comment>
<dbReference type="GO" id="GO:0030915">
    <property type="term" value="C:Smc5-Smc6 complex"/>
    <property type="evidence" value="ECO:0007669"/>
    <property type="project" value="UniProtKB-UniRule"/>
</dbReference>
<evidence type="ECO:0000256" key="3">
    <source>
        <dbReference type="ARBA" id="ARBA00022763"/>
    </source>
</evidence>
<organism evidence="9 10">
    <name type="scientific">Hamiltosporidium magnivora</name>
    <dbReference type="NCBI Taxonomy" id="148818"/>
    <lineage>
        <taxon>Eukaryota</taxon>
        <taxon>Fungi</taxon>
        <taxon>Fungi incertae sedis</taxon>
        <taxon>Microsporidia</taxon>
        <taxon>Dubosqiidae</taxon>
        <taxon>Hamiltosporidium</taxon>
    </lineage>
</organism>
<comment type="subunit">
    <text evidence="7">Component of the SMC5-SMC6 complex.</text>
</comment>
<reference evidence="9 10" key="1">
    <citation type="submission" date="2017-12" db="EMBL/GenBank/DDBJ databases">
        <authorList>
            <person name="Pombert J.-F."/>
            <person name="Haag K.L."/>
            <person name="Ebert D."/>
        </authorList>
    </citation>
    <scope>NUCLEOTIDE SEQUENCE [LARGE SCALE GENOMIC DNA]</scope>
    <source>
        <strain evidence="9">BE-OM-2</strain>
    </source>
</reference>
<dbReference type="GO" id="GO:0006310">
    <property type="term" value="P:DNA recombination"/>
    <property type="evidence" value="ECO:0007669"/>
    <property type="project" value="UniProtKB-UniRule"/>
</dbReference>
<dbReference type="STRING" id="148818.A0A4Q9LH30"/>
<feature type="domain" description="Non-structural maintenance of chromosome element 4 C-terminal" evidence="8">
    <location>
        <begin position="191"/>
        <end position="267"/>
    </location>
</feature>
<keyword evidence="10" id="KW-1185">Reference proteome</keyword>
<protein>
    <recommendedName>
        <fullName evidence="7">Non-structural maintenance of chromosomes element 4</fullName>
    </recommendedName>
</protein>
<proteinExistence type="inferred from homology"/>
<evidence type="ECO:0000313" key="9">
    <source>
        <dbReference type="EMBL" id="TBU06270.1"/>
    </source>
</evidence>
<dbReference type="VEuPathDB" id="MicrosporidiaDB:CWI39_0020p0020"/>
<evidence type="ECO:0000256" key="2">
    <source>
        <dbReference type="ARBA" id="ARBA00008997"/>
    </source>
</evidence>
<comment type="caution">
    <text evidence="9">The sequence shown here is derived from an EMBL/GenBank/DDBJ whole genome shotgun (WGS) entry which is preliminary data.</text>
</comment>
<keyword evidence="4 7" id="KW-0233">DNA recombination</keyword>
<evidence type="ECO:0000256" key="7">
    <source>
        <dbReference type="RuleBase" id="RU365071"/>
    </source>
</evidence>
<dbReference type="GO" id="GO:0006281">
    <property type="term" value="P:DNA repair"/>
    <property type="evidence" value="ECO:0007669"/>
    <property type="project" value="UniProtKB-UniRule"/>
</dbReference>
<evidence type="ECO:0000313" key="10">
    <source>
        <dbReference type="Proteomes" id="UP000291404"/>
    </source>
</evidence>
<evidence type="ECO:0000256" key="5">
    <source>
        <dbReference type="ARBA" id="ARBA00023204"/>
    </source>
</evidence>
<gene>
    <name evidence="9" type="ORF">CWI36_0480p0040</name>
</gene>
<sequence>MENENSINSDPNLSKQIAYDDIQEKYCDILFEMTTKKDEIIENEYKNLDSFLEKSEKLFKRVKMPQEMKLDARVMNVSTKISSATLEKDYRSNNITTSGFIKLYSEHLESENNEFLNFLKKTHKNYLGITFYNYPVLSSETAQNKLRTRATQNYFDNSVPLKPAISTLVDEDEGTLRYIKNVKQILKKHKKISFFELIIDPNSFSKTVENIFYMSFAIKLGAVGLKNCKNDLYIESEISTSLNSLDHFIFDISYDEYLKIVENMKDKNMIKNFTE</sequence>
<keyword evidence="3 7" id="KW-0227">DNA damage</keyword>
<dbReference type="VEuPathDB" id="MicrosporidiaDB:CWI36_0480p0040"/>
<dbReference type="InterPro" id="IPR027786">
    <property type="entry name" value="Nse4/EID"/>
</dbReference>
<comment type="function">
    <text evidence="7">Component of the SMC5-SMC6 complex, that promotes sister chromatid alignment after DNA damage and facilitates double-stranded DNA breaks (DSBs) repair via homologous recombination between sister chromatids.</text>
</comment>
<dbReference type="PANTHER" id="PTHR16140">
    <property type="entry name" value="NON-STRUCTURAL MAINTENANCE OF CHROMOSOMES ELEMENT 4"/>
    <property type="match status" value="1"/>
</dbReference>
<comment type="subcellular location">
    <subcellularLocation>
        <location evidence="1 7">Nucleus</location>
    </subcellularLocation>
</comment>
<accession>A0A4Q9LH30</accession>